<dbReference type="GO" id="GO:0005576">
    <property type="term" value="C:extracellular region"/>
    <property type="evidence" value="ECO:0007669"/>
    <property type="project" value="TreeGrafter"/>
</dbReference>
<keyword evidence="5" id="KW-1185">Reference proteome</keyword>
<dbReference type="PANTHER" id="PTHR33371:SF16">
    <property type="entry name" value="MCE-FAMILY PROTEIN MCE3F"/>
    <property type="match status" value="1"/>
</dbReference>
<dbReference type="OrthoDB" id="4741753at2"/>
<dbReference type="Proteomes" id="UP000199651">
    <property type="component" value="Unassembled WGS sequence"/>
</dbReference>
<evidence type="ECO:0000259" key="2">
    <source>
        <dbReference type="Pfam" id="PF02470"/>
    </source>
</evidence>
<dbReference type="InterPro" id="IPR005693">
    <property type="entry name" value="Mce"/>
</dbReference>
<reference evidence="5" key="1">
    <citation type="submission" date="2016-10" db="EMBL/GenBank/DDBJ databases">
        <authorList>
            <person name="Varghese N."/>
            <person name="Submissions S."/>
        </authorList>
    </citation>
    <scope>NUCLEOTIDE SEQUENCE [LARGE SCALE GENOMIC DNA]</scope>
    <source>
        <strain evidence="5">IBRC-M 10655</strain>
    </source>
</reference>
<sequence>MNRTVVVQLVLFAVMGLAAGLYVVDNVLGPQAFGTPMKVTVRLPDAAGLARESQVTYRGVDAGTVSSVDIDPDGKGVTLELTLDPGLRIPVDTQAVISMDTPVAIQHVDLRPTHDRPPYLTEGSVIEAKDTAVPLPLNTLLVHFMELADSVDPEDLRVLTDALATGLNGTGPQLRQIMTNTQTLMDALRANEPVLVNLLTNADSVLGAADGLPKLAADMRRLTDQVRAQDPAIRSILDTAPGFTATLAPLMANNQQGAAALLGNLLTTSQIVSVRIPALKETMVALPRALDALASTAHGDTVDMYLVGAQGPVCFNDTDRRTPTDTSPRDPQLGWHCQPGPGLSQRGAMNAPRPVATYDPATGQGRTPSGERFSVGAGGGQAEVLGPRSWQSLFLQGVS</sequence>
<dbReference type="InterPro" id="IPR052336">
    <property type="entry name" value="MlaD_Phospholipid_Transporter"/>
</dbReference>
<gene>
    <name evidence="4" type="ORF">SAMN05192558_101719</name>
</gene>
<dbReference type="InterPro" id="IPR003399">
    <property type="entry name" value="Mce/MlaD"/>
</dbReference>
<proteinExistence type="predicted"/>
<evidence type="ECO:0000256" key="1">
    <source>
        <dbReference type="SAM" id="MobiDB-lite"/>
    </source>
</evidence>
<dbReference type="NCBIfam" id="TIGR00996">
    <property type="entry name" value="Mtu_fam_mce"/>
    <property type="match status" value="1"/>
</dbReference>
<dbReference type="STRING" id="504798.SAMN05421871_103152"/>
<evidence type="ECO:0000313" key="4">
    <source>
        <dbReference type="EMBL" id="SDO03658.1"/>
    </source>
</evidence>
<dbReference type="RefSeq" id="WP_091369825.1">
    <property type="nucleotide sequence ID" value="NZ_FNDV01000003.1"/>
</dbReference>
<dbReference type="AlphaFoldDB" id="A0A1H0G9Y3"/>
<feature type="domain" description="Mammalian cell entry C-terminal" evidence="3">
    <location>
        <begin position="119"/>
        <end position="318"/>
    </location>
</feature>
<feature type="region of interest" description="Disordered" evidence="1">
    <location>
        <begin position="344"/>
        <end position="371"/>
    </location>
</feature>
<dbReference type="EMBL" id="FNJB01000001">
    <property type="protein sequence ID" value="SDO03658.1"/>
    <property type="molecule type" value="Genomic_DNA"/>
</dbReference>
<evidence type="ECO:0000259" key="3">
    <source>
        <dbReference type="Pfam" id="PF11887"/>
    </source>
</evidence>
<dbReference type="InterPro" id="IPR024516">
    <property type="entry name" value="Mce_C"/>
</dbReference>
<protein>
    <submittedName>
        <fullName evidence="4">Phospholipid/cholesterol/gamma-HCH transport system substrate-binding protein</fullName>
    </submittedName>
</protein>
<accession>A0A1H0G9Y3</accession>
<name>A0A1H0G9Y3_9PSEU</name>
<organism evidence="4 5">
    <name type="scientific">Actinokineospora alba</name>
    <dbReference type="NCBI Taxonomy" id="504798"/>
    <lineage>
        <taxon>Bacteria</taxon>
        <taxon>Bacillati</taxon>
        <taxon>Actinomycetota</taxon>
        <taxon>Actinomycetes</taxon>
        <taxon>Pseudonocardiales</taxon>
        <taxon>Pseudonocardiaceae</taxon>
        <taxon>Actinokineospora</taxon>
    </lineage>
</organism>
<dbReference type="Pfam" id="PF02470">
    <property type="entry name" value="MlaD"/>
    <property type="match status" value="1"/>
</dbReference>
<dbReference type="PANTHER" id="PTHR33371">
    <property type="entry name" value="INTERMEMBRANE PHOSPHOLIPID TRANSPORT SYSTEM BINDING PROTEIN MLAD-RELATED"/>
    <property type="match status" value="1"/>
</dbReference>
<evidence type="ECO:0000313" key="5">
    <source>
        <dbReference type="Proteomes" id="UP000199651"/>
    </source>
</evidence>
<feature type="domain" description="Mce/MlaD" evidence="2">
    <location>
        <begin position="38"/>
        <end position="112"/>
    </location>
</feature>
<dbReference type="Pfam" id="PF11887">
    <property type="entry name" value="Mce4_CUP1"/>
    <property type="match status" value="1"/>
</dbReference>